<dbReference type="InterPro" id="IPR016181">
    <property type="entry name" value="Acyl_CoA_acyltransferase"/>
</dbReference>
<feature type="domain" description="N-acetyltransferase" evidence="1">
    <location>
        <begin position="9"/>
        <end position="203"/>
    </location>
</feature>
<dbReference type="EMBL" id="QKYU01000044">
    <property type="protein sequence ID" value="PZW37660.1"/>
    <property type="molecule type" value="Genomic_DNA"/>
</dbReference>
<evidence type="ECO:0000313" key="2">
    <source>
        <dbReference type="EMBL" id="PZW37660.1"/>
    </source>
</evidence>
<dbReference type="Gene3D" id="3.40.630.30">
    <property type="match status" value="1"/>
</dbReference>
<evidence type="ECO:0000313" key="3">
    <source>
        <dbReference type="Proteomes" id="UP000249688"/>
    </source>
</evidence>
<reference evidence="2 3" key="1">
    <citation type="submission" date="2018-06" db="EMBL/GenBank/DDBJ databases">
        <title>Genomic Encyclopedia of Archaeal and Bacterial Type Strains, Phase II (KMG-II): from individual species to whole genera.</title>
        <authorList>
            <person name="Goeker M."/>
        </authorList>
    </citation>
    <scope>NUCLEOTIDE SEQUENCE [LARGE SCALE GENOMIC DNA]</scope>
    <source>
        <strain evidence="2 3">DSM 24525</strain>
    </source>
</reference>
<accession>A0A2W7HUH8</accession>
<dbReference type="AlphaFoldDB" id="A0A2W7HUH8"/>
<keyword evidence="3" id="KW-1185">Reference proteome</keyword>
<organism evidence="2 3">
    <name type="scientific">Humitalea rosea</name>
    <dbReference type="NCBI Taxonomy" id="990373"/>
    <lineage>
        <taxon>Bacteria</taxon>
        <taxon>Pseudomonadati</taxon>
        <taxon>Pseudomonadota</taxon>
        <taxon>Alphaproteobacteria</taxon>
        <taxon>Acetobacterales</taxon>
        <taxon>Roseomonadaceae</taxon>
        <taxon>Humitalea</taxon>
    </lineage>
</organism>
<dbReference type="Proteomes" id="UP000249688">
    <property type="component" value="Unassembled WGS sequence"/>
</dbReference>
<dbReference type="InterPro" id="IPR000182">
    <property type="entry name" value="GNAT_dom"/>
</dbReference>
<keyword evidence="2" id="KW-0808">Transferase</keyword>
<dbReference type="GO" id="GO:0016747">
    <property type="term" value="F:acyltransferase activity, transferring groups other than amino-acyl groups"/>
    <property type="evidence" value="ECO:0007669"/>
    <property type="project" value="InterPro"/>
</dbReference>
<gene>
    <name evidence="2" type="ORF">C8P66_14423</name>
</gene>
<sequence length="205" mass="21870">MNKAIRPALRIERLAGPGLRALLPEVARLRIEVFRDWPYLYEGDQDSEARFLAAFSASPGAVVVLARAGDAVVGAATCQPMTEAPAAVQAPFLAAGMDPARLCYFGESVLRASHRGQGAGVAFFEQRLAAAREAGLTQAAFCAVRRDAADPRRPTGHAPLDGFWGKRGFAPAPGLAIRMGWREVGGGAEVPHWLDVWLRELGPAA</sequence>
<proteinExistence type="predicted"/>
<protein>
    <submittedName>
        <fullName evidence="2">Acetyltransferase (GNAT) family protein</fullName>
    </submittedName>
</protein>
<dbReference type="Pfam" id="PF00583">
    <property type="entry name" value="Acetyltransf_1"/>
    <property type="match status" value="1"/>
</dbReference>
<dbReference type="PROSITE" id="PS51186">
    <property type="entry name" value="GNAT"/>
    <property type="match status" value="1"/>
</dbReference>
<name>A0A2W7HUH8_9PROT</name>
<comment type="caution">
    <text evidence="2">The sequence shown here is derived from an EMBL/GenBank/DDBJ whole genome shotgun (WGS) entry which is preliminary data.</text>
</comment>
<evidence type="ECO:0000259" key="1">
    <source>
        <dbReference type="PROSITE" id="PS51186"/>
    </source>
</evidence>
<dbReference type="SUPFAM" id="SSF55729">
    <property type="entry name" value="Acyl-CoA N-acyltransferases (Nat)"/>
    <property type="match status" value="1"/>
</dbReference>
<dbReference type="RefSeq" id="WP_211314246.1">
    <property type="nucleotide sequence ID" value="NZ_QKYU01000044.1"/>
</dbReference>